<evidence type="ECO:0000256" key="4">
    <source>
        <dbReference type="ARBA" id="ARBA00022692"/>
    </source>
</evidence>
<organism evidence="10 11">
    <name type="scientific">Ignicoccus islandicus DSM 13165</name>
    <dbReference type="NCBI Taxonomy" id="940295"/>
    <lineage>
        <taxon>Archaea</taxon>
        <taxon>Thermoproteota</taxon>
        <taxon>Thermoprotei</taxon>
        <taxon>Desulfurococcales</taxon>
        <taxon>Desulfurococcaceae</taxon>
        <taxon>Ignicoccus</taxon>
    </lineage>
</organism>
<reference evidence="10 11" key="1">
    <citation type="submission" date="2013-11" db="EMBL/GenBank/DDBJ databases">
        <title>Comparative genomics of Ignicoccus.</title>
        <authorList>
            <person name="Podar M."/>
        </authorList>
    </citation>
    <scope>NUCLEOTIDE SEQUENCE [LARGE SCALE GENOMIC DNA]</scope>
    <source>
        <strain evidence="10 11">DSM 13165</strain>
    </source>
</reference>
<name>A0A0U3DYM5_9CREN</name>
<feature type="transmembrane region" description="Helical" evidence="8">
    <location>
        <begin position="109"/>
        <end position="135"/>
    </location>
</feature>
<accession>A0A0U3DYM5</accession>
<dbReference type="SUPFAM" id="SSF161093">
    <property type="entry name" value="MgtE membrane domain-like"/>
    <property type="match status" value="2"/>
</dbReference>
<feature type="transmembrane region" description="Helical" evidence="8">
    <location>
        <begin position="229"/>
        <end position="251"/>
    </location>
</feature>
<keyword evidence="4 8" id="KW-0812">Transmembrane</keyword>
<feature type="transmembrane region" description="Helical" evidence="8">
    <location>
        <begin position="198"/>
        <end position="217"/>
    </location>
</feature>
<dbReference type="GO" id="GO:0016020">
    <property type="term" value="C:membrane"/>
    <property type="evidence" value="ECO:0007669"/>
    <property type="project" value="UniProtKB-SubCell"/>
</dbReference>
<feature type="transmembrane region" description="Helical" evidence="8">
    <location>
        <begin position="80"/>
        <end position="102"/>
    </location>
</feature>
<evidence type="ECO:0000256" key="2">
    <source>
        <dbReference type="ARBA" id="ARBA00009749"/>
    </source>
</evidence>
<comment type="similarity">
    <text evidence="2">Belongs to the SLC41A transporter family.</text>
</comment>
<evidence type="ECO:0000256" key="1">
    <source>
        <dbReference type="ARBA" id="ARBA00004141"/>
    </source>
</evidence>
<comment type="subcellular location">
    <subcellularLocation>
        <location evidence="1">Membrane</location>
        <topology evidence="1">Multi-pass membrane protein</topology>
    </subcellularLocation>
</comment>
<sequence>MRSLLAEILSMTLQGLGELASGYLWSLSSPILSRHPSILIALPGLAEDRGAIYGSLAAKYSSMLYTGEATSPRDLLENKVTAVAVLLGLLGGLYVVLLTSFLGNPLDVLAYFLVSRGFTLTLVIPFNAYASFLAFVKGLNVDLVVVSTSTVLADITSSISILLTFTPFALIGIALMLVTTYKYSKNVGREDLLRYKELMVSSIIASTLSTIAGFVLVANEAQNNPTLLFITPLTMALNGSASMNFSSWLGTALLTGEVDSKELFRSKRVYEIMLRVTFTTLTALTLVLLPAITLANMDLRGLKWALLSTLTLRLVMPYLSMVVARIGFEKGLDPDLITIPLLSSLNDIVTAQALTTMAKLI</sequence>
<keyword evidence="7 8" id="KW-0472">Membrane</keyword>
<evidence type="ECO:0000313" key="10">
    <source>
        <dbReference type="EMBL" id="ALU12682.1"/>
    </source>
</evidence>
<gene>
    <name evidence="10" type="ORF">EYM_06360</name>
</gene>
<dbReference type="Gene3D" id="1.10.357.20">
    <property type="entry name" value="SLC41 divalent cation transporters, integral membrane domain"/>
    <property type="match status" value="2"/>
</dbReference>
<dbReference type="RefSeq" id="WP_075050170.1">
    <property type="nucleotide sequence ID" value="NZ_CP006867.1"/>
</dbReference>
<evidence type="ECO:0000256" key="7">
    <source>
        <dbReference type="ARBA" id="ARBA00023136"/>
    </source>
</evidence>
<keyword evidence="5" id="KW-0460">Magnesium</keyword>
<dbReference type="InterPro" id="IPR036739">
    <property type="entry name" value="SLC41_membr_dom_sf"/>
</dbReference>
<feature type="transmembrane region" description="Helical" evidence="8">
    <location>
        <begin position="304"/>
        <end position="324"/>
    </location>
</feature>
<evidence type="ECO:0000313" key="11">
    <source>
        <dbReference type="Proteomes" id="UP000060778"/>
    </source>
</evidence>
<evidence type="ECO:0000259" key="9">
    <source>
        <dbReference type="Pfam" id="PF01769"/>
    </source>
</evidence>
<keyword evidence="11" id="KW-1185">Reference proteome</keyword>
<evidence type="ECO:0000256" key="5">
    <source>
        <dbReference type="ARBA" id="ARBA00022842"/>
    </source>
</evidence>
<evidence type="ECO:0000256" key="3">
    <source>
        <dbReference type="ARBA" id="ARBA00022448"/>
    </source>
</evidence>
<dbReference type="GO" id="GO:0008324">
    <property type="term" value="F:monoatomic cation transmembrane transporter activity"/>
    <property type="evidence" value="ECO:0007669"/>
    <property type="project" value="InterPro"/>
</dbReference>
<evidence type="ECO:0000256" key="6">
    <source>
        <dbReference type="ARBA" id="ARBA00022989"/>
    </source>
</evidence>
<evidence type="ECO:0000256" key="8">
    <source>
        <dbReference type="SAM" id="Phobius"/>
    </source>
</evidence>
<keyword evidence="3" id="KW-0813">Transport</keyword>
<protein>
    <recommendedName>
        <fullName evidence="9">SLC41A/MgtE integral membrane domain-containing protein</fullName>
    </recommendedName>
</protein>
<dbReference type="OrthoDB" id="86118at2157"/>
<dbReference type="GeneID" id="30680648"/>
<feature type="transmembrane region" description="Helical" evidence="8">
    <location>
        <begin position="272"/>
        <end position="292"/>
    </location>
</feature>
<dbReference type="Proteomes" id="UP000060778">
    <property type="component" value="Chromosome"/>
</dbReference>
<dbReference type="EMBL" id="CP006867">
    <property type="protein sequence ID" value="ALU12682.1"/>
    <property type="molecule type" value="Genomic_DNA"/>
</dbReference>
<feature type="transmembrane region" description="Helical" evidence="8">
    <location>
        <begin position="155"/>
        <end position="178"/>
    </location>
</feature>
<dbReference type="Pfam" id="PF01769">
    <property type="entry name" value="MgtE"/>
    <property type="match status" value="1"/>
</dbReference>
<dbReference type="KEGG" id="iis:EYM_06360"/>
<proteinExistence type="inferred from homology"/>
<keyword evidence="6 8" id="KW-1133">Transmembrane helix</keyword>
<dbReference type="InterPro" id="IPR006667">
    <property type="entry name" value="SLC41_membr_dom"/>
</dbReference>
<dbReference type="AlphaFoldDB" id="A0A0U3DYM5"/>
<dbReference type="STRING" id="940295.EYM_06360"/>
<feature type="domain" description="SLC41A/MgtE integral membrane" evidence="9">
    <location>
        <begin position="232"/>
        <end position="353"/>
    </location>
</feature>